<evidence type="ECO:0000256" key="2">
    <source>
        <dbReference type="SAM" id="Coils"/>
    </source>
</evidence>
<dbReference type="Gene3D" id="1.10.287.470">
    <property type="entry name" value="Helix hairpin bin"/>
    <property type="match status" value="1"/>
</dbReference>
<feature type="coiled-coil region" evidence="2">
    <location>
        <begin position="121"/>
        <end position="189"/>
    </location>
</feature>
<dbReference type="RefSeq" id="WP_226864858.1">
    <property type="nucleotide sequence ID" value="NZ_JACZFR010000025.1"/>
</dbReference>
<evidence type="ECO:0000256" key="1">
    <source>
        <dbReference type="ARBA" id="ARBA00009477"/>
    </source>
</evidence>
<keyword evidence="5" id="KW-1185">Reference proteome</keyword>
<dbReference type="EMBL" id="JBHSVR010000001">
    <property type="protein sequence ID" value="MFC6632748.1"/>
    <property type="molecule type" value="Genomic_DNA"/>
</dbReference>
<dbReference type="Proteomes" id="UP001596425">
    <property type="component" value="Unassembled WGS sequence"/>
</dbReference>
<name>A0ABW1YJ26_9GAMM</name>
<sequence>MNIANKLKIDFKSRRQTLLLSLGVLLLVIASIPIQLSKRPLLSAQEGREQLPAVEVVTATAGSYRARVNAHGAAEPHYKLALTAKVSGYVSELASDLEPGRRLARDQPLLQLQDSDYRATVAAAEKNLADARVALLEEEREAAQAESAWAMSGVAGEPDSELTLRQPQLRAARATLQKARAELDSARRDLTYTQVAAPFDALVVERRVSPGSFVAAGSELATLYSTDRVELALTLSAGDWSNLPPEEELLDGSWRVQLTSVADGSRWSGYVLRAEQHLDASTRQRALTVALDAPLDQSPALLPGTFVEATIPGRALDGLWQLPGSALSQRGEIWYLSAENTLDRFAAQPLFSDAQFVYVRPPEALAAAPQRVLLHPLNGYLRGMRVEPSEAGAEKIEGQSAREIAQGEVNNG</sequence>
<evidence type="ECO:0000313" key="5">
    <source>
        <dbReference type="Proteomes" id="UP001596425"/>
    </source>
</evidence>
<proteinExistence type="inferred from homology"/>
<organism evidence="4 5">
    <name type="scientific">Microbulbifer taiwanensis</name>
    <dbReference type="NCBI Taxonomy" id="986746"/>
    <lineage>
        <taxon>Bacteria</taxon>
        <taxon>Pseudomonadati</taxon>
        <taxon>Pseudomonadota</taxon>
        <taxon>Gammaproteobacteria</taxon>
        <taxon>Cellvibrionales</taxon>
        <taxon>Microbulbiferaceae</taxon>
        <taxon>Microbulbifer</taxon>
    </lineage>
</organism>
<evidence type="ECO:0000256" key="3">
    <source>
        <dbReference type="SAM" id="MobiDB-lite"/>
    </source>
</evidence>
<protein>
    <submittedName>
        <fullName evidence="4">Efflux RND transporter periplasmic adaptor subunit</fullName>
    </submittedName>
</protein>
<feature type="region of interest" description="Disordered" evidence="3">
    <location>
        <begin position="391"/>
        <end position="412"/>
    </location>
</feature>
<dbReference type="Gene3D" id="2.40.50.100">
    <property type="match status" value="1"/>
</dbReference>
<comment type="similarity">
    <text evidence="1">Belongs to the membrane fusion protein (MFP) (TC 8.A.1) family.</text>
</comment>
<comment type="caution">
    <text evidence="4">The sequence shown here is derived from an EMBL/GenBank/DDBJ whole genome shotgun (WGS) entry which is preliminary data.</text>
</comment>
<evidence type="ECO:0000313" key="4">
    <source>
        <dbReference type="EMBL" id="MFC6632748.1"/>
    </source>
</evidence>
<reference evidence="5" key="1">
    <citation type="journal article" date="2019" name="Int. J. Syst. Evol. Microbiol.">
        <title>The Global Catalogue of Microorganisms (GCM) 10K type strain sequencing project: providing services to taxonomists for standard genome sequencing and annotation.</title>
        <authorList>
            <consortium name="The Broad Institute Genomics Platform"/>
            <consortium name="The Broad Institute Genome Sequencing Center for Infectious Disease"/>
            <person name="Wu L."/>
            <person name="Ma J."/>
        </authorList>
    </citation>
    <scope>NUCLEOTIDE SEQUENCE [LARGE SCALE GENOMIC DNA]</scope>
    <source>
        <strain evidence="5">CGMCC 1.13718</strain>
    </source>
</reference>
<accession>A0ABW1YJ26</accession>
<keyword evidence="2" id="KW-0175">Coiled coil</keyword>
<dbReference type="SUPFAM" id="SSF111369">
    <property type="entry name" value="HlyD-like secretion proteins"/>
    <property type="match status" value="1"/>
</dbReference>
<dbReference type="NCBIfam" id="TIGR01730">
    <property type="entry name" value="RND_mfp"/>
    <property type="match status" value="1"/>
</dbReference>
<dbReference type="PANTHER" id="PTHR30469">
    <property type="entry name" value="MULTIDRUG RESISTANCE PROTEIN MDTA"/>
    <property type="match status" value="1"/>
</dbReference>
<gene>
    <name evidence="4" type="ORF">ACFQBM_05625</name>
</gene>
<dbReference type="InterPro" id="IPR006143">
    <property type="entry name" value="RND_pump_MFP"/>
</dbReference>
<dbReference type="Gene3D" id="2.40.30.170">
    <property type="match status" value="1"/>
</dbReference>